<dbReference type="PANTHER" id="PTHR43704:SF1">
    <property type="entry name" value="BSR5907 PROTEIN"/>
    <property type="match status" value="1"/>
</dbReference>
<dbReference type="PANTHER" id="PTHR43704">
    <property type="entry name" value="BSR5907 PROTEIN"/>
    <property type="match status" value="1"/>
</dbReference>
<dbReference type="Proteomes" id="UP001064971">
    <property type="component" value="Chromosome"/>
</dbReference>
<accession>A0ABM8A8N7</accession>
<reference evidence="2" key="1">
    <citation type="submission" date="2022-07" db="EMBL/GenBank/DDBJ databases">
        <title>Complete Genome Sequence of the Radioresistant Bacterium Deinococcus aetherius ST0316, Isolated from the Air Dust collected in Lower Stratosphere above Japan.</title>
        <authorList>
            <person name="Satoh K."/>
            <person name="Hagiwara K."/>
            <person name="Katsumata K."/>
            <person name="Kubo A."/>
            <person name="Yokobori S."/>
            <person name="Yamagishi A."/>
            <person name="Oono Y."/>
            <person name="Narumi I."/>
        </authorList>
    </citation>
    <scope>NUCLEOTIDE SEQUENCE</scope>
    <source>
        <strain evidence="2">ST0316</strain>
    </source>
</reference>
<dbReference type="SUPFAM" id="SSF54909">
    <property type="entry name" value="Dimeric alpha+beta barrel"/>
    <property type="match status" value="1"/>
</dbReference>
<dbReference type="InterPro" id="IPR019887">
    <property type="entry name" value="Tscrpt_reg_AsnC/Lrp_C"/>
</dbReference>
<protein>
    <submittedName>
        <fullName evidence="2">AsnC family transcriptional regulator</fullName>
    </submittedName>
</protein>
<gene>
    <name evidence="2" type="ORF">DAETH_00260</name>
</gene>
<proteinExistence type="predicted"/>
<name>A0ABM8A8N7_9DEIO</name>
<dbReference type="InterPro" id="IPR011008">
    <property type="entry name" value="Dimeric_a/b-barrel"/>
</dbReference>
<dbReference type="Pfam" id="PF01037">
    <property type="entry name" value="AsnC_trans_reg"/>
    <property type="match status" value="1"/>
</dbReference>
<dbReference type="EMBL" id="AP026560">
    <property type="protein sequence ID" value="BDP40057.1"/>
    <property type="molecule type" value="Genomic_DNA"/>
</dbReference>
<evidence type="ECO:0000313" key="3">
    <source>
        <dbReference type="Proteomes" id="UP001064971"/>
    </source>
</evidence>
<evidence type="ECO:0000259" key="1">
    <source>
        <dbReference type="Pfam" id="PF01037"/>
    </source>
</evidence>
<feature type="domain" description="Transcription regulator AsnC/Lrp ligand binding" evidence="1">
    <location>
        <begin position="12"/>
        <end position="83"/>
    </location>
</feature>
<dbReference type="Gene3D" id="3.30.70.920">
    <property type="match status" value="1"/>
</dbReference>
<sequence>MVHNTGMVTAIVMVQAERQRIQETAEALAGVPSVREVYSVTGEWDIVAILRLVRYEDLDDVVTGHLRKVDGITRTQTMLAFRTYSEALLDQGFGVGLDEGAGT</sequence>
<evidence type="ECO:0000313" key="2">
    <source>
        <dbReference type="EMBL" id="BDP40057.1"/>
    </source>
</evidence>
<organism evidence="2 3">
    <name type="scientific">Deinococcus aetherius</name>
    <dbReference type="NCBI Taxonomy" id="200252"/>
    <lineage>
        <taxon>Bacteria</taxon>
        <taxon>Thermotogati</taxon>
        <taxon>Deinococcota</taxon>
        <taxon>Deinococci</taxon>
        <taxon>Deinococcales</taxon>
        <taxon>Deinococcaceae</taxon>
        <taxon>Deinococcus</taxon>
    </lineage>
</organism>
<keyword evidence="3" id="KW-1185">Reference proteome</keyword>